<dbReference type="SUPFAM" id="SSF53697">
    <property type="entry name" value="SIS domain"/>
    <property type="match status" value="1"/>
</dbReference>
<organism evidence="3 4">
    <name type="scientific">Ogataea polymorpha</name>
    <dbReference type="NCBI Taxonomy" id="460523"/>
    <lineage>
        <taxon>Eukaryota</taxon>
        <taxon>Fungi</taxon>
        <taxon>Dikarya</taxon>
        <taxon>Ascomycota</taxon>
        <taxon>Saccharomycotina</taxon>
        <taxon>Pichiomycetes</taxon>
        <taxon>Pichiales</taxon>
        <taxon>Pichiaceae</taxon>
        <taxon>Ogataea</taxon>
    </lineage>
</organism>
<dbReference type="EMBL" id="JAEUBD010000983">
    <property type="protein sequence ID" value="KAH3669863.1"/>
    <property type="molecule type" value="Genomic_DNA"/>
</dbReference>
<dbReference type="PANTHER" id="PTHR38418">
    <property type="entry name" value="SUGAR ISOMERASE, KPSF/GUTQ (AFU_ORTHOLOGUE AFUA_6G08860)"/>
    <property type="match status" value="1"/>
</dbReference>
<gene>
    <name evidence="3" type="ORF">OGATHE_002675</name>
</gene>
<evidence type="ECO:0000256" key="1">
    <source>
        <dbReference type="SAM" id="MobiDB-lite"/>
    </source>
</evidence>
<dbReference type="PANTHER" id="PTHR38418:SF2">
    <property type="entry name" value="SUGAR ISOMERASE, KPSF_GUTQ (AFU_ORTHOLOGUE AFUA_6G08860)"/>
    <property type="match status" value="1"/>
</dbReference>
<dbReference type="GO" id="GO:0097367">
    <property type="term" value="F:carbohydrate derivative binding"/>
    <property type="evidence" value="ECO:0007669"/>
    <property type="project" value="InterPro"/>
</dbReference>
<dbReference type="GO" id="GO:1901135">
    <property type="term" value="P:carbohydrate derivative metabolic process"/>
    <property type="evidence" value="ECO:0007669"/>
    <property type="project" value="InterPro"/>
</dbReference>
<feature type="region of interest" description="Disordered" evidence="1">
    <location>
        <begin position="243"/>
        <end position="276"/>
    </location>
</feature>
<dbReference type="InterPro" id="IPR046348">
    <property type="entry name" value="SIS_dom_sf"/>
</dbReference>
<dbReference type="Gene3D" id="3.40.50.10490">
    <property type="entry name" value="Glucose-6-phosphate isomerase like protein, domain 1"/>
    <property type="match status" value="1"/>
</dbReference>
<dbReference type="AlphaFoldDB" id="A0A9P8PCR0"/>
<accession>A0A9P8PCR0</accession>
<protein>
    <recommendedName>
        <fullName evidence="2">SIS domain-containing protein</fullName>
    </recommendedName>
</protein>
<dbReference type="InterPro" id="IPR001347">
    <property type="entry name" value="SIS_dom"/>
</dbReference>
<dbReference type="PROSITE" id="PS51464">
    <property type="entry name" value="SIS"/>
    <property type="match status" value="1"/>
</dbReference>
<evidence type="ECO:0000313" key="4">
    <source>
        <dbReference type="Proteomes" id="UP000788993"/>
    </source>
</evidence>
<evidence type="ECO:0000313" key="3">
    <source>
        <dbReference type="EMBL" id="KAH3669863.1"/>
    </source>
</evidence>
<reference evidence="3" key="1">
    <citation type="journal article" date="2021" name="Open Biol.">
        <title>Shared evolutionary footprints suggest mitochondrial oxidative damage underlies multiple complex I losses in fungi.</title>
        <authorList>
            <person name="Schikora-Tamarit M.A."/>
            <person name="Marcet-Houben M."/>
            <person name="Nosek J."/>
            <person name="Gabaldon T."/>
        </authorList>
    </citation>
    <scope>NUCLEOTIDE SEQUENCE</scope>
    <source>
        <strain evidence="3">NCAIM Y.01608</strain>
    </source>
</reference>
<proteinExistence type="predicted"/>
<feature type="domain" description="SIS" evidence="2">
    <location>
        <begin position="62"/>
        <end position="214"/>
    </location>
</feature>
<reference evidence="3" key="2">
    <citation type="submission" date="2021-01" db="EMBL/GenBank/DDBJ databases">
        <authorList>
            <person name="Schikora-Tamarit M.A."/>
        </authorList>
    </citation>
    <scope>NUCLEOTIDE SEQUENCE</scope>
    <source>
        <strain evidence="3">NCAIM Y.01608</strain>
    </source>
</reference>
<sequence>MIRRGSELSFHIEDDTSPLLEDAVRRVDSILASQNRAISYLVGQYRNSKWSQDHMKAALKILNNSLNDGGKVIVSGIGKSYKIAGKTVATLNSLSVHSALLHPSEALHGDLGIIREDHHDSLLIISASGNSPELTTLLEYVPASVPVVLVTCTKVSALSKHPKVKALFYAELPPKVSEKNLYGLQAPTISTTICLTLLDGISIALSELHIRDLEVRQKRFGDRHPGGAIGLHYLQDLDQTRRLSGSNGSTSECSSTEKSVSEASSESVYEQPNLQDDDFGDANDILELPNLKLLNEIKLSVSKITLPKVPGDELELLRLALMYDFLLVMNAETNRGIRTKNLLDIYRKGKLQEDSWDEILWKINDSFIKLSL</sequence>
<evidence type="ECO:0000259" key="2">
    <source>
        <dbReference type="PROSITE" id="PS51464"/>
    </source>
</evidence>
<dbReference type="Proteomes" id="UP000788993">
    <property type="component" value="Unassembled WGS sequence"/>
</dbReference>
<feature type="compositionally biased region" description="Low complexity" evidence="1">
    <location>
        <begin position="244"/>
        <end position="270"/>
    </location>
</feature>
<dbReference type="Pfam" id="PF01380">
    <property type="entry name" value="SIS"/>
    <property type="match status" value="1"/>
</dbReference>
<keyword evidence="4" id="KW-1185">Reference proteome</keyword>
<comment type="caution">
    <text evidence="3">The sequence shown here is derived from an EMBL/GenBank/DDBJ whole genome shotgun (WGS) entry which is preliminary data.</text>
</comment>
<name>A0A9P8PCR0_9ASCO</name>